<organism evidence="4 5">
    <name type="scientific">Alishewanella longhuensis</name>
    <dbReference type="NCBI Taxonomy" id="1091037"/>
    <lineage>
        <taxon>Bacteria</taxon>
        <taxon>Pseudomonadati</taxon>
        <taxon>Pseudomonadota</taxon>
        <taxon>Gammaproteobacteria</taxon>
        <taxon>Alteromonadales</taxon>
        <taxon>Alteromonadaceae</taxon>
        <taxon>Alishewanella</taxon>
    </lineage>
</organism>
<evidence type="ECO:0000313" key="5">
    <source>
        <dbReference type="Proteomes" id="UP000659697"/>
    </source>
</evidence>
<accession>A0ABQ3KU80</accession>
<dbReference type="PANTHER" id="PTHR30349">
    <property type="entry name" value="PHAGE INTEGRASE-RELATED"/>
    <property type="match status" value="1"/>
</dbReference>
<name>A0ABQ3KU80_9ALTE</name>
<dbReference type="InterPro" id="IPR050090">
    <property type="entry name" value="Tyrosine_recombinase_XerCD"/>
</dbReference>
<keyword evidence="1" id="KW-0229">DNA integration</keyword>
<dbReference type="Pfam" id="PF00589">
    <property type="entry name" value="Phage_integrase"/>
    <property type="match status" value="1"/>
</dbReference>
<dbReference type="CDD" id="cd00796">
    <property type="entry name" value="INT_Rci_Hp1_C"/>
    <property type="match status" value="1"/>
</dbReference>
<dbReference type="InterPro" id="IPR002104">
    <property type="entry name" value="Integrase_catalytic"/>
</dbReference>
<comment type="caution">
    <text evidence="4">The sequence shown here is derived from an EMBL/GenBank/DDBJ whole genome shotgun (WGS) entry which is preliminary data.</text>
</comment>
<keyword evidence="2" id="KW-0233">DNA recombination</keyword>
<gene>
    <name evidence="4" type="ORF">GCM10010919_06030</name>
</gene>
<dbReference type="PROSITE" id="PS51898">
    <property type="entry name" value="TYR_RECOMBINASE"/>
    <property type="match status" value="1"/>
</dbReference>
<dbReference type="InterPro" id="IPR013762">
    <property type="entry name" value="Integrase-like_cat_sf"/>
</dbReference>
<keyword evidence="5" id="KW-1185">Reference proteome</keyword>
<dbReference type="Gene3D" id="1.10.443.10">
    <property type="entry name" value="Intergrase catalytic core"/>
    <property type="match status" value="1"/>
</dbReference>
<feature type="domain" description="Tyr recombinase" evidence="3">
    <location>
        <begin position="156"/>
        <end position="347"/>
    </location>
</feature>
<evidence type="ECO:0000313" key="4">
    <source>
        <dbReference type="EMBL" id="GHG61504.1"/>
    </source>
</evidence>
<dbReference type="Proteomes" id="UP000659697">
    <property type="component" value="Unassembled WGS sequence"/>
</dbReference>
<protein>
    <recommendedName>
        <fullName evidence="3">Tyr recombinase domain-containing protein</fullName>
    </recommendedName>
</protein>
<dbReference type="InterPro" id="IPR011010">
    <property type="entry name" value="DNA_brk_join_enz"/>
</dbReference>
<dbReference type="RefSeq" id="WP_189430016.1">
    <property type="nucleotide sequence ID" value="NZ_BNAO01000001.1"/>
</dbReference>
<dbReference type="PANTHER" id="PTHR30349:SF64">
    <property type="entry name" value="PROPHAGE INTEGRASE INTD-RELATED"/>
    <property type="match status" value="1"/>
</dbReference>
<evidence type="ECO:0000256" key="2">
    <source>
        <dbReference type="ARBA" id="ARBA00023172"/>
    </source>
</evidence>
<dbReference type="SUPFAM" id="SSF56349">
    <property type="entry name" value="DNA breaking-rejoining enzymes"/>
    <property type="match status" value="1"/>
</dbReference>
<reference evidence="5" key="1">
    <citation type="journal article" date="2019" name="Int. J. Syst. Evol. Microbiol.">
        <title>The Global Catalogue of Microorganisms (GCM) 10K type strain sequencing project: providing services to taxonomists for standard genome sequencing and annotation.</title>
        <authorList>
            <consortium name="The Broad Institute Genomics Platform"/>
            <consortium name="The Broad Institute Genome Sequencing Center for Infectious Disease"/>
            <person name="Wu L."/>
            <person name="Ma J."/>
        </authorList>
    </citation>
    <scope>NUCLEOTIDE SEQUENCE [LARGE SCALE GENOMIC DNA]</scope>
    <source>
        <strain evidence="5">CGMCC 1.7003</strain>
    </source>
</reference>
<proteinExistence type="predicted"/>
<evidence type="ECO:0000256" key="1">
    <source>
        <dbReference type="ARBA" id="ARBA00022908"/>
    </source>
</evidence>
<evidence type="ECO:0000259" key="3">
    <source>
        <dbReference type="PROSITE" id="PS51898"/>
    </source>
</evidence>
<sequence>MSVFKRNGMGNYYIQFNHNGKTYCKSSKTTNKRTAERMERDWRDEIHRIEELGERPRITLKDALNGYVQSKANTGSSVYAKNNLPAIESKMDTSVFIDELRDWDLNKFKSSREADGMAPQTIKHNLQAIRSAIAWAKDHGYQIKPLTFPKVKLNKHRLRYLSHDEEARLLADLDPKRKRPYRPDYEFRPAAENRMYQDNYDLVVLLLDTGARYSEIANIKWSAIDLENGIINLWRPKVRNESIIYMTSRVKDILTRRYSDRVSDDHLFTNLDGQQRGYQSKGIRSAFQRAGITDFKIHDLRHTCASRLVQAGLSLYEVASILGHTDVSTTQIYAHLERKDVSAKARDVLENLHRLTQGELQ</sequence>
<dbReference type="EMBL" id="BNAO01000001">
    <property type="protein sequence ID" value="GHG61504.1"/>
    <property type="molecule type" value="Genomic_DNA"/>
</dbReference>